<feature type="transmembrane region" description="Helical" evidence="2">
    <location>
        <begin position="115"/>
        <end position="134"/>
    </location>
</feature>
<dbReference type="Proteomes" id="UP000198341">
    <property type="component" value="Chromosome 1"/>
</dbReference>
<feature type="region of interest" description="Disordered" evidence="1">
    <location>
        <begin position="1"/>
        <end position="42"/>
    </location>
</feature>
<evidence type="ECO:0000256" key="1">
    <source>
        <dbReference type="SAM" id="MobiDB-lite"/>
    </source>
</evidence>
<dbReference type="RefSeq" id="XP_007515139.1">
    <property type="nucleotide sequence ID" value="XM_007515077.1"/>
</dbReference>
<feature type="compositionally biased region" description="Polar residues" evidence="1">
    <location>
        <begin position="32"/>
        <end position="42"/>
    </location>
</feature>
<dbReference type="GeneID" id="19017988"/>
<keyword evidence="4" id="KW-1185">Reference proteome</keyword>
<protein>
    <submittedName>
        <fullName evidence="3">Uncharacterized protein</fullName>
    </submittedName>
</protein>
<feature type="transmembrane region" description="Helical" evidence="2">
    <location>
        <begin position="154"/>
        <end position="177"/>
    </location>
</feature>
<sequence>MKTPDGEEPLLTSSSAEYGAASRDEVRENKNTPKLLQSSKEANSTTTTGMLFFQSFDDQHPAIFWDNFSTAMWLITDILWTENNSLAVCIAPFVVVGYAKAFFSFQGEWERYAIDLARTMALCFWILANTVWLFQELTEEKRRTRVDATFMMPYNAGVILTLLAMTVVIEPGIFLYYRSRGINCFEMNTVLKPIGNMGITFWAAKDFAWYLADEEMLREEYRWIPKVAWVIADGTIMFQLFPLFFKALQGWGIFSCFSNYASYKQKQKTFMRRFAHVIDELAMTSWAVSMTLWSFGEIFMPEDTFAQKLAKQPTYPNLRWWCGHVLIFGGFPFFVKTAMEVFMEMSCTAKSHRRRTVALDT</sequence>
<feature type="transmembrane region" description="Helical" evidence="2">
    <location>
        <begin position="318"/>
        <end position="335"/>
    </location>
</feature>
<feature type="transmembrane region" description="Helical" evidence="2">
    <location>
        <begin position="85"/>
        <end position="103"/>
    </location>
</feature>
<evidence type="ECO:0000313" key="4">
    <source>
        <dbReference type="Proteomes" id="UP000198341"/>
    </source>
</evidence>
<dbReference type="EMBL" id="FO082278">
    <property type="protein sequence ID" value="CCO14018.1"/>
    <property type="molecule type" value="Genomic_DNA"/>
</dbReference>
<feature type="transmembrane region" description="Helical" evidence="2">
    <location>
        <begin position="274"/>
        <end position="295"/>
    </location>
</feature>
<name>K8EXQ0_9CHLO</name>
<gene>
    <name evidence="3" type="ORF">Bathy01g02530</name>
</gene>
<keyword evidence="2" id="KW-0472">Membrane</keyword>
<evidence type="ECO:0000313" key="3">
    <source>
        <dbReference type="EMBL" id="CCO14018.1"/>
    </source>
</evidence>
<dbReference type="KEGG" id="bpg:Bathy01g02530"/>
<proteinExistence type="predicted"/>
<accession>K8EXQ0</accession>
<organism evidence="3 4">
    <name type="scientific">Bathycoccus prasinos</name>
    <dbReference type="NCBI Taxonomy" id="41875"/>
    <lineage>
        <taxon>Eukaryota</taxon>
        <taxon>Viridiplantae</taxon>
        <taxon>Chlorophyta</taxon>
        <taxon>Mamiellophyceae</taxon>
        <taxon>Mamiellales</taxon>
        <taxon>Bathycoccaceae</taxon>
        <taxon>Bathycoccus</taxon>
    </lineage>
</organism>
<keyword evidence="2" id="KW-0812">Transmembrane</keyword>
<reference evidence="3 4" key="1">
    <citation type="submission" date="2011-10" db="EMBL/GenBank/DDBJ databases">
        <authorList>
            <person name="Genoscope - CEA"/>
        </authorList>
    </citation>
    <scope>NUCLEOTIDE SEQUENCE [LARGE SCALE GENOMIC DNA]</scope>
    <source>
        <strain evidence="3 4">RCC 1105</strain>
    </source>
</reference>
<feature type="compositionally biased region" description="Basic and acidic residues" evidence="1">
    <location>
        <begin position="22"/>
        <end position="31"/>
    </location>
</feature>
<evidence type="ECO:0000256" key="2">
    <source>
        <dbReference type="SAM" id="Phobius"/>
    </source>
</evidence>
<keyword evidence="2" id="KW-1133">Transmembrane helix</keyword>
<dbReference type="AlphaFoldDB" id="K8EXQ0"/>